<keyword evidence="4 7" id="KW-1133">Transmembrane helix</keyword>
<sequence>MPVRRPASGRRRRYRAGAANARPRPVPASRRVASAPPTPRPRRPLHPERHRSGRSGGRARRDAVQDRSRPALPLPDYRTADHEGDPPMLDDILRLQATALPLAGSPGPATLSIAAMGAAYGVRASLPYCLGIVFGTMLVLIAVASGLAGMLLAVPGLVPVVTVIALGYILYLAVRIATAPPLSRPREPGSRPAVGGALILALSNPKAYAALGAVCSSVVVMPANPTQDALIKVASLSALILVIDIVWLGFGATFSSALGSPRIARVVNVTFAVLLVASVFAALVL</sequence>
<feature type="transmembrane region" description="Helical" evidence="7">
    <location>
        <begin position="157"/>
        <end position="177"/>
    </location>
</feature>
<proteinExistence type="predicted"/>
<feature type="region of interest" description="Disordered" evidence="6">
    <location>
        <begin position="1"/>
        <end position="86"/>
    </location>
</feature>
<dbReference type="OrthoDB" id="9812084at2"/>
<feature type="compositionally biased region" description="Basic residues" evidence="6">
    <location>
        <begin position="40"/>
        <end position="53"/>
    </location>
</feature>
<dbReference type="InterPro" id="IPR001123">
    <property type="entry name" value="LeuE-type"/>
</dbReference>
<feature type="compositionally biased region" description="Basic and acidic residues" evidence="6">
    <location>
        <begin position="59"/>
        <end position="69"/>
    </location>
</feature>
<protein>
    <submittedName>
        <fullName evidence="8">LysE family translocator</fullName>
    </submittedName>
</protein>
<accession>A0A5M6I9B3</accession>
<feature type="transmembrane region" description="Helical" evidence="7">
    <location>
        <begin position="126"/>
        <end position="151"/>
    </location>
</feature>
<keyword evidence="2" id="KW-1003">Cell membrane</keyword>
<dbReference type="EMBL" id="VWPJ01000019">
    <property type="protein sequence ID" value="KAA5604329.1"/>
    <property type="molecule type" value="Genomic_DNA"/>
</dbReference>
<keyword evidence="5 7" id="KW-0472">Membrane</keyword>
<feature type="transmembrane region" description="Helical" evidence="7">
    <location>
        <begin position="266"/>
        <end position="284"/>
    </location>
</feature>
<dbReference type="GO" id="GO:0005886">
    <property type="term" value="C:plasma membrane"/>
    <property type="evidence" value="ECO:0007669"/>
    <property type="project" value="UniProtKB-SubCell"/>
</dbReference>
<dbReference type="PANTHER" id="PTHR30086">
    <property type="entry name" value="ARGININE EXPORTER PROTEIN ARGO"/>
    <property type="match status" value="1"/>
</dbReference>
<dbReference type="GO" id="GO:0033228">
    <property type="term" value="P:cysteine export across plasma membrane"/>
    <property type="evidence" value="ECO:0007669"/>
    <property type="project" value="TreeGrafter"/>
</dbReference>
<evidence type="ECO:0000313" key="9">
    <source>
        <dbReference type="Proteomes" id="UP000324065"/>
    </source>
</evidence>
<feature type="transmembrane region" description="Helical" evidence="7">
    <location>
        <begin position="233"/>
        <end position="254"/>
    </location>
</feature>
<evidence type="ECO:0000256" key="7">
    <source>
        <dbReference type="SAM" id="Phobius"/>
    </source>
</evidence>
<feature type="compositionally biased region" description="Low complexity" evidence="6">
    <location>
        <begin position="16"/>
        <end position="35"/>
    </location>
</feature>
<organism evidence="8 9">
    <name type="scientific">Roseospira marina</name>
    <dbReference type="NCBI Taxonomy" id="140057"/>
    <lineage>
        <taxon>Bacteria</taxon>
        <taxon>Pseudomonadati</taxon>
        <taxon>Pseudomonadota</taxon>
        <taxon>Alphaproteobacteria</taxon>
        <taxon>Rhodospirillales</taxon>
        <taxon>Rhodospirillaceae</taxon>
        <taxon>Roseospira</taxon>
    </lineage>
</organism>
<comment type="subcellular location">
    <subcellularLocation>
        <location evidence="1">Cell membrane</location>
        <topology evidence="1">Multi-pass membrane protein</topology>
    </subcellularLocation>
</comment>
<evidence type="ECO:0000256" key="4">
    <source>
        <dbReference type="ARBA" id="ARBA00022989"/>
    </source>
</evidence>
<evidence type="ECO:0000313" key="8">
    <source>
        <dbReference type="EMBL" id="KAA5604329.1"/>
    </source>
</evidence>
<evidence type="ECO:0000256" key="6">
    <source>
        <dbReference type="SAM" id="MobiDB-lite"/>
    </source>
</evidence>
<evidence type="ECO:0000256" key="3">
    <source>
        <dbReference type="ARBA" id="ARBA00022692"/>
    </source>
</evidence>
<name>A0A5M6I9B3_9PROT</name>
<reference evidence="8 9" key="1">
    <citation type="submission" date="2019-09" db="EMBL/GenBank/DDBJ databases">
        <title>Genome sequence of Roseospira marina, one of the more divergent members of the non-sulfur purple photosynthetic bacterial family, the Rhodospirillaceae.</title>
        <authorList>
            <person name="Meyer T."/>
            <person name="Kyndt J."/>
        </authorList>
    </citation>
    <scope>NUCLEOTIDE SEQUENCE [LARGE SCALE GENOMIC DNA]</scope>
    <source>
        <strain evidence="8 9">DSM 15113</strain>
    </source>
</reference>
<dbReference type="AlphaFoldDB" id="A0A5M6I9B3"/>
<keyword evidence="3 7" id="KW-0812">Transmembrane</keyword>
<gene>
    <name evidence="8" type="ORF">F1188_16690</name>
</gene>
<dbReference type="GO" id="GO:0015171">
    <property type="term" value="F:amino acid transmembrane transporter activity"/>
    <property type="evidence" value="ECO:0007669"/>
    <property type="project" value="TreeGrafter"/>
</dbReference>
<keyword evidence="9" id="KW-1185">Reference proteome</keyword>
<evidence type="ECO:0000256" key="5">
    <source>
        <dbReference type="ARBA" id="ARBA00023136"/>
    </source>
</evidence>
<dbReference type="Proteomes" id="UP000324065">
    <property type="component" value="Unassembled WGS sequence"/>
</dbReference>
<evidence type="ECO:0000256" key="1">
    <source>
        <dbReference type="ARBA" id="ARBA00004651"/>
    </source>
</evidence>
<dbReference type="Pfam" id="PF01810">
    <property type="entry name" value="LysE"/>
    <property type="match status" value="1"/>
</dbReference>
<comment type="caution">
    <text evidence="8">The sequence shown here is derived from an EMBL/GenBank/DDBJ whole genome shotgun (WGS) entry which is preliminary data.</text>
</comment>
<evidence type="ECO:0000256" key="2">
    <source>
        <dbReference type="ARBA" id="ARBA00022475"/>
    </source>
</evidence>
<dbReference type="PANTHER" id="PTHR30086:SF20">
    <property type="entry name" value="ARGININE EXPORTER PROTEIN ARGO-RELATED"/>
    <property type="match status" value="1"/>
</dbReference>